<evidence type="ECO:0000256" key="3">
    <source>
        <dbReference type="ARBA" id="ARBA00022606"/>
    </source>
</evidence>
<comment type="subcellular location">
    <subcellularLocation>
        <location evidence="1">Cell membrane</location>
        <topology evidence="1">Multi-pass membrane protein</topology>
    </subcellularLocation>
</comment>
<dbReference type="InterPro" id="IPR004117">
    <property type="entry name" value="7tm6_olfct_rcpt"/>
</dbReference>
<sequence length="548" mass="63750">MKHGDFPLANLVVLLCRQLAKPLSMSIVNFSKRHDFFRRYGLILPGKIYHNIDLYSKYYILKNDKKFYEKFVSHIDDTDAEKIGAQLLLESLVFTMLAAFLILENNRSYKKNKKIELNRIKEMSELEERKIQVTHKLERQSVLIHELTENKNIFQVSHTIMSYNWEISFVKYPMEILGLWPDNKFLNNIKFIISLLFTLTTLLPCFLSLFFIKSNDDIMNIIIHCGTFFIGFIEIIIFKYKKYNIIYILNLMMNNWQASDDDLHYHSVMIKYGHRGKKIILITYAIMLASYIGYILQPIVIGIIEKSTIKKFGNSVWFPFDVESTPNFEITIFIYSIGIFYDAMILSCVDGFLILIIFHICGQIEILVEAISQYDGQVRHSKINDSVKSHCNCLHCIINNHISLIELTKAIDNQINFIIFLRLVLGILQISIAGYLVSQREYLTVATVLINIFYLSSILLSCFVYCLVGEKLNIASDKIRTAIYNIDWFKYPSRKIIREIILIIMQCSNNPMTITAGKFFTMSLEFFKEYVTSAGSYLSFLISIKSGK</sequence>
<dbReference type="GO" id="GO:0005886">
    <property type="term" value="C:plasma membrane"/>
    <property type="evidence" value="ECO:0007669"/>
    <property type="project" value="UniProtKB-SubCell"/>
</dbReference>
<dbReference type="EMBL" id="JACMRX010000004">
    <property type="protein sequence ID" value="KAF7991183.1"/>
    <property type="molecule type" value="Genomic_DNA"/>
</dbReference>
<evidence type="ECO:0000256" key="5">
    <source>
        <dbReference type="ARBA" id="ARBA00022725"/>
    </source>
</evidence>
<accession>A0A834XPR8</accession>
<feature type="transmembrane region" description="Helical" evidence="10">
    <location>
        <begin position="279"/>
        <end position="304"/>
    </location>
</feature>
<evidence type="ECO:0000256" key="2">
    <source>
        <dbReference type="ARBA" id="ARBA00022475"/>
    </source>
</evidence>
<evidence type="ECO:0000313" key="11">
    <source>
        <dbReference type="EMBL" id="KAF7991183.1"/>
    </source>
</evidence>
<evidence type="ECO:0000256" key="10">
    <source>
        <dbReference type="SAM" id="Phobius"/>
    </source>
</evidence>
<dbReference type="Proteomes" id="UP000639338">
    <property type="component" value="Unassembled WGS sequence"/>
</dbReference>
<evidence type="ECO:0000256" key="8">
    <source>
        <dbReference type="ARBA" id="ARBA00023170"/>
    </source>
</evidence>
<proteinExistence type="predicted"/>
<dbReference type="OrthoDB" id="8185860at2759"/>
<evidence type="ECO:0000256" key="6">
    <source>
        <dbReference type="ARBA" id="ARBA00022989"/>
    </source>
</evidence>
<feature type="transmembrane region" description="Helical" evidence="10">
    <location>
        <begin position="191"/>
        <end position="212"/>
    </location>
</feature>
<dbReference type="InterPro" id="IPR010754">
    <property type="entry name" value="OPA3-like"/>
</dbReference>
<dbReference type="GO" id="GO:0007165">
    <property type="term" value="P:signal transduction"/>
    <property type="evidence" value="ECO:0007669"/>
    <property type="project" value="UniProtKB-KW"/>
</dbReference>
<organism evidence="11 12">
    <name type="scientific">Aphidius gifuensis</name>
    <name type="common">Parasitoid wasp</name>
    <dbReference type="NCBI Taxonomy" id="684658"/>
    <lineage>
        <taxon>Eukaryota</taxon>
        <taxon>Metazoa</taxon>
        <taxon>Ecdysozoa</taxon>
        <taxon>Arthropoda</taxon>
        <taxon>Hexapoda</taxon>
        <taxon>Insecta</taxon>
        <taxon>Pterygota</taxon>
        <taxon>Neoptera</taxon>
        <taxon>Endopterygota</taxon>
        <taxon>Hymenoptera</taxon>
        <taxon>Apocrita</taxon>
        <taxon>Ichneumonoidea</taxon>
        <taxon>Braconidae</taxon>
        <taxon>Aphidiinae</taxon>
        <taxon>Aphidius</taxon>
    </lineage>
</organism>
<evidence type="ECO:0000256" key="9">
    <source>
        <dbReference type="ARBA" id="ARBA00023224"/>
    </source>
</evidence>
<keyword evidence="9" id="KW-0807">Transducer</keyword>
<dbReference type="PANTHER" id="PTHR21137">
    <property type="entry name" value="ODORANT RECEPTOR"/>
    <property type="match status" value="1"/>
</dbReference>
<feature type="transmembrane region" description="Helical" evidence="10">
    <location>
        <begin position="443"/>
        <end position="468"/>
    </location>
</feature>
<dbReference type="AlphaFoldDB" id="A0A834XPR8"/>
<keyword evidence="3" id="KW-0716">Sensory transduction</keyword>
<keyword evidence="2" id="KW-1003">Cell membrane</keyword>
<keyword evidence="5" id="KW-0552">Olfaction</keyword>
<keyword evidence="6 10" id="KW-1133">Transmembrane helix</keyword>
<evidence type="ECO:0008006" key="13">
    <source>
        <dbReference type="Google" id="ProtNLM"/>
    </source>
</evidence>
<feature type="transmembrane region" description="Helical" evidence="10">
    <location>
        <begin position="417"/>
        <end position="437"/>
    </location>
</feature>
<keyword evidence="4 10" id="KW-0812">Transmembrane</keyword>
<dbReference type="Pfam" id="PF07047">
    <property type="entry name" value="OPA3"/>
    <property type="match status" value="1"/>
</dbReference>
<protein>
    <recommendedName>
        <fullName evidence="13">Odorant receptor</fullName>
    </recommendedName>
</protein>
<evidence type="ECO:0000256" key="7">
    <source>
        <dbReference type="ARBA" id="ARBA00023136"/>
    </source>
</evidence>
<gene>
    <name evidence="11" type="ORF">HCN44_002745</name>
</gene>
<evidence type="ECO:0000256" key="4">
    <source>
        <dbReference type="ARBA" id="ARBA00022692"/>
    </source>
</evidence>
<keyword evidence="12" id="KW-1185">Reference proteome</keyword>
<evidence type="ECO:0000313" key="12">
    <source>
        <dbReference type="Proteomes" id="UP000639338"/>
    </source>
</evidence>
<name>A0A834XPR8_APHGI</name>
<dbReference type="PANTHER" id="PTHR21137:SF35">
    <property type="entry name" value="ODORANT RECEPTOR 19A-RELATED"/>
    <property type="match status" value="1"/>
</dbReference>
<feature type="transmembrane region" description="Helical" evidence="10">
    <location>
        <begin position="332"/>
        <end position="358"/>
    </location>
</feature>
<dbReference type="GO" id="GO:0005549">
    <property type="term" value="F:odorant binding"/>
    <property type="evidence" value="ECO:0007669"/>
    <property type="project" value="InterPro"/>
</dbReference>
<keyword evidence="7 10" id="KW-0472">Membrane</keyword>
<evidence type="ECO:0000256" key="1">
    <source>
        <dbReference type="ARBA" id="ARBA00004651"/>
    </source>
</evidence>
<dbReference type="GO" id="GO:0004984">
    <property type="term" value="F:olfactory receptor activity"/>
    <property type="evidence" value="ECO:0007669"/>
    <property type="project" value="InterPro"/>
</dbReference>
<dbReference type="Pfam" id="PF02949">
    <property type="entry name" value="7tm_6"/>
    <property type="match status" value="1"/>
</dbReference>
<reference evidence="11 12" key="1">
    <citation type="submission" date="2020-08" db="EMBL/GenBank/DDBJ databases">
        <title>Aphidius gifuensis genome sequencing and assembly.</title>
        <authorList>
            <person name="Du Z."/>
        </authorList>
    </citation>
    <scope>NUCLEOTIDE SEQUENCE [LARGE SCALE GENOMIC DNA]</scope>
    <source>
        <strain evidence="11">YNYX2018</strain>
        <tissue evidence="11">Adults</tissue>
    </source>
</reference>
<keyword evidence="8" id="KW-0675">Receptor</keyword>
<comment type="caution">
    <text evidence="11">The sequence shown here is derived from an EMBL/GenBank/DDBJ whole genome shotgun (WGS) entry which is preliminary data.</text>
</comment>
<feature type="transmembrane region" description="Helical" evidence="10">
    <location>
        <begin position="218"/>
        <end position="238"/>
    </location>
</feature>
<feature type="transmembrane region" description="Helical" evidence="10">
    <location>
        <begin position="83"/>
        <end position="103"/>
    </location>
</feature>